<feature type="domain" description="Rad50/SbcC-type AAA" evidence="2">
    <location>
        <begin position="8"/>
        <end position="52"/>
    </location>
</feature>
<dbReference type="RefSeq" id="WP_193861966.1">
    <property type="nucleotide sequence ID" value="NZ_JADDUM010000019.1"/>
</dbReference>
<dbReference type="InterPro" id="IPR051396">
    <property type="entry name" value="Bact_Antivir_Def_Nuclease"/>
</dbReference>
<organism evidence="3 4">
    <name type="scientific">Pseudomonas cyclaminis</name>
    <dbReference type="NCBI Taxonomy" id="2781239"/>
    <lineage>
        <taxon>Bacteria</taxon>
        <taxon>Pseudomonadati</taxon>
        <taxon>Pseudomonadota</taxon>
        <taxon>Gammaproteobacteria</taxon>
        <taxon>Pseudomonadales</taxon>
        <taxon>Pseudomonadaceae</taxon>
        <taxon>Pseudomonas</taxon>
    </lineage>
</organism>
<sequence>MAACFHYLKIENFRGIHSLEWRPNAGVNVILGGGNVGKSTLLEAIALLLSPTNSYTLADADYWNRDVAAEFLIETVISLPGEGAINQQGAMAWPWEWDGSNAVLPEVAEDIEQAPRPAVYKLRVRGTAELELAFEIAQPDGTCVSMSVALRRSIGVVKLSGDDRSDRDLRLVYGAGLDRLLADRGLRARFGREIASDQIEQHLDQPAREKLDALDELFGLRSLPTELGLAFVGNAGVSVNALVGLTSDKNGIALPLISWGSGTRRLAALAIADSLQEGHPITVLDELERGLEPYRQRQLMKTLIEGAGQAFVTTHSSTVVSASGPASLWYIDSTGRIGALPRDKVERHQSADPETFLSRLTIVAEGATEVGFLAALLDRYVPEWRDHGIYISDATGNDNVLSLLEALSSGGLKFAGFADFEDRCEGRWRTLRHRMGNLLFQWEQGCLEENIIPLIPPARIFQLIEDPAAEKTGMRLRTLADRLEIEVADFDLISDRSDQELKNLIVAAATGQIPERLAAAERSIKNPYKGHSSVWFKSVTGGRELADKIHALETWPLLQARMVPFLNAIRTSIGLALLPEAEQ</sequence>
<dbReference type="Pfam" id="PF13476">
    <property type="entry name" value="AAA_23"/>
    <property type="match status" value="1"/>
</dbReference>
<feature type="domain" description="ATPase AAA-type core" evidence="1">
    <location>
        <begin position="177"/>
        <end position="320"/>
    </location>
</feature>
<reference evidence="3 4" key="1">
    <citation type="submission" date="2020-10" db="EMBL/GenBank/DDBJ databases">
        <title>The draft genomes of Cyclamen pathogen Pseudomonas sp.</title>
        <authorList>
            <person name="Fujikawa T."/>
            <person name="Sawada H."/>
        </authorList>
    </citation>
    <scope>NUCLEOTIDE SEQUENCE [LARGE SCALE GENOMIC DNA]</scope>
    <source>
        <strain evidence="3 4">MAFF 301449</strain>
    </source>
</reference>
<dbReference type="Pfam" id="PF13304">
    <property type="entry name" value="AAA_21"/>
    <property type="match status" value="1"/>
</dbReference>
<gene>
    <name evidence="3" type="ORF">IQK56_02105</name>
</gene>
<dbReference type="InterPro" id="IPR027417">
    <property type="entry name" value="P-loop_NTPase"/>
</dbReference>
<comment type="caution">
    <text evidence="3">The sequence shown here is derived from an EMBL/GenBank/DDBJ whole genome shotgun (WGS) entry which is preliminary data.</text>
</comment>
<protein>
    <submittedName>
        <fullName evidence="3">AAA family ATPase</fullName>
    </submittedName>
</protein>
<dbReference type="PANTHER" id="PTHR43581:SF4">
    <property type="entry name" value="ATP_GTP PHOSPHATASE"/>
    <property type="match status" value="1"/>
</dbReference>
<evidence type="ECO:0000259" key="2">
    <source>
        <dbReference type="Pfam" id="PF13476"/>
    </source>
</evidence>
<dbReference type="SUPFAM" id="SSF52540">
    <property type="entry name" value="P-loop containing nucleoside triphosphate hydrolases"/>
    <property type="match status" value="1"/>
</dbReference>
<dbReference type="EMBL" id="JADDUM010000019">
    <property type="protein sequence ID" value="MBE8589811.1"/>
    <property type="molecule type" value="Genomic_DNA"/>
</dbReference>
<keyword evidence="4" id="KW-1185">Reference proteome</keyword>
<accession>A0ABR9SLL5</accession>
<dbReference type="PANTHER" id="PTHR43581">
    <property type="entry name" value="ATP/GTP PHOSPHATASE"/>
    <property type="match status" value="1"/>
</dbReference>
<proteinExistence type="predicted"/>
<evidence type="ECO:0000313" key="4">
    <source>
        <dbReference type="Proteomes" id="UP000613075"/>
    </source>
</evidence>
<evidence type="ECO:0000313" key="3">
    <source>
        <dbReference type="EMBL" id="MBE8589811.1"/>
    </source>
</evidence>
<dbReference type="InterPro" id="IPR003959">
    <property type="entry name" value="ATPase_AAA_core"/>
</dbReference>
<name>A0ABR9SLL5_9PSED</name>
<dbReference type="Gene3D" id="3.40.50.300">
    <property type="entry name" value="P-loop containing nucleotide triphosphate hydrolases"/>
    <property type="match status" value="2"/>
</dbReference>
<evidence type="ECO:0000259" key="1">
    <source>
        <dbReference type="Pfam" id="PF13304"/>
    </source>
</evidence>
<dbReference type="Proteomes" id="UP000613075">
    <property type="component" value="Unassembled WGS sequence"/>
</dbReference>
<dbReference type="InterPro" id="IPR038729">
    <property type="entry name" value="Rad50/SbcC_AAA"/>
</dbReference>